<dbReference type="PANTHER" id="PTHR46409:SF1">
    <property type="entry name" value="HTH PSQ-TYPE DOMAIN-CONTAINING PROTEIN"/>
    <property type="match status" value="1"/>
</dbReference>
<dbReference type="EMBL" id="VTPC01004912">
    <property type="protein sequence ID" value="KAF2896605.1"/>
    <property type="molecule type" value="Genomic_DNA"/>
</dbReference>
<sequence length="186" mass="21383">MPNINFNATDFVGLIVWQFYKLTEPPLLANLSDEDLSNMVQNLSIMEIAKYPCHTQTDERSIKLVTEASIAVCRETSRDGPENSRTGRPLLNPLTYTQVSNKEEVVPSNLTLQLQHQELTGDKRESMMSQLIKRMDTILNLLDTWDITAESTFTQNEECPIKKNIKEKRKLMKKWHKACAPKDKTK</sequence>
<dbReference type="OrthoDB" id="6771835at2759"/>
<dbReference type="AlphaFoldDB" id="A0A8K0D8W5"/>
<evidence type="ECO:0000313" key="2">
    <source>
        <dbReference type="Proteomes" id="UP000801492"/>
    </source>
</evidence>
<organism evidence="1 2">
    <name type="scientific">Ignelater luminosus</name>
    <name type="common">Cucubano</name>
    <name type="synonym">Pyrophorus luminosus</name>
    <dbReference type="NCBI Taxonomy" id="2038154"/>
    <lineage>
        <taxon>Eukaryota</taxon>
        <taxon>Metazoa</taxon>
        <taxon>Ecdysozoa</taxon>
        <taxon>Arthropoda</taxon>
        <taxon>Hexapoda</taxon>
        <taxon>Insecta</taxon>
        <taxon>Pterygota</taxon>
        <taxon>Neoptera</taxon>
        <taxon>Endopterygota</taxon>
        <taxon>Coleoptera</taxon>
        <taxon>Polyphaga</taxon>
        <taxon>Elateriformia</taxon>
        <taxon>Elateroidea</taxon>
        <taxon>Elateridae</taxon>
        <taxon>Agrypninae</taxon>
        <taxon>Pyrophorini</taxon>
        <taxon>Ignelater</taxon>
    </lineage>
</organism>
<evidence type="ECO:0000313" key="1">
    <source>
        <dbReference type="EMBL" id="KAF2896605.1"/>
    </source>
</evidence>
<keyword evidence="2" id="KW-1185">Reference proteome</keyword>
<dbReference type="PANTHER" id="PTHR46409">
    <property type="entry name" value="HTH PSQ-TYPE DOMAIN-CONTAINING PROTEIN"/>
    <property type="match status" value="1"/>
</dbReference>
<comment type="caution">
    <text evidence="1">The sequence shown here is derived from an EMBL/GenBank/DDBJ whole genome shotgun (WGS) entry which is preliminary data.</text>
</comment>
<accession>A0A8K0D8W5</accession>
<dbReference type="Proteomes" id="UP000801492">
    <property type="component" value="Unassembled WGS sequence"/>
</dbReference>
<protein>
    <submittedName>
        <fullName evidence="1">Uncharacterized protein</fullName>
    </submittedName>
</protein>
<gene>
    <name evidence="1" type="ORF">ILUMI_09569</name>
</gene>
<proteinExistence type="predicted"/>
<name>A0A8K0D8W5_IGNLU</name>
<reference evidence="1" key="1">
    <citation type="submission" date="2019-08" db="EMBL/GenBank/DDBJ databases">
        <title>The genome of the North American firefly Photinus pyralis.</title>
        <authorList>
            <consortium name="Photinus pyralis genome working group"/>
            <person name="Fallon T.R."/>
            <person name="Sander Lower S.E."/>
            <person name="Weng J.-K."/>
        </authorList>
    </citation>
    <scope>NUCLEOTIDE SEQUENCE</scope>
    <source>
        <strain evidence="1">TRF0915ILg1</strain>
        <tissue evidence="1">Whole body</tissue>
    </source>
</reference>